<feature type="compositionally biased region" description="Low complexity" evidence="3">
    <location>
        <begin position="735"/>
        <end position="748"/>
    </location>
</feature>
<feature type="domain" description="Integrase catalytic" evidence="5">
    <location>
        <begin position="485"/>
        <end position="650"/>
    </location>
</feature>
<evidence type="ECO:0000313" key="6">
    <source>
        <dbReference type="EMBL" id="AAN61480.1"/>
    </source>
</evidence>
<keyword evidence="1" id="KW-0064">Aspartyl protease</keyword>
<dbReference type="Pfam" id="PF13365">
    <property type="entry name" value="Trypsin_2"/>
    <property type="match status" value="1"/>
</dbReference>
<dbReference type="Gene3D" id="3.30.420.10">
    <property type="entry name" value="Ribonuclease H-like superfamily/Ribonuclease H"/>
    <property type="match status" value="1"/>
</dbReference>
<dbReference type="InterPro" id="IPR013103">
    <property type="entry name" value="RVT_2"/>
</dbReference>
<dbReference type="CDD" id="cd09272">
    <property type="entry name" value="RNase_HI_RT_Ty1"/>
    <property type="match status" value="1"/>
</dbReference>
<dbReference type="SMART" id="SM00343">
    <property type="entry name" value="ZnF_C2HC"/>
    <property type="match status" value="1"/>
</dbReference>
<evidence type="ECO:0000259" key="5">
    <source>
        <dbReference type="PROSITE" id="PS50994"/>
    </source>
</evidence>
<keyword evidence="1" id="KW-0378">Hydrolase</keyword>
<dbReference type="GO" id="GO:0008270">
    <property type="term" value="F:zinc ion binding"/>
    <property type="evidence" value="ECO:0007669"/>
    <property type="project" value="UniProtKB-KW"/>
</dbReference>
<name>Q8H7V4_ORYSJ</name>
<reference evidence="7" key="2">
    <citation type="journal article" date="2008" name="Nucleic Acids Res.">
        <title>The rice annotation project database (RAP-DB): 2008 update.</title>
        <authorList>
            <consortium name="The rice annotation project (RAP)"/>
        </authorList>
    </citation>
    <scope>GENOME REANNOTATION</scope>
    <source>
        <strain evidence="7">cv. Nipponbare</strain>
    </source>
</reference>
<feature type="compositionally biased region" description="Low complexity" evidence="3">
    <location>
        <begin position="220"/>
        <end position="236"/>
    </location>
</feature>
<evidence type="ECO:0000256" key="3">
    <source>
        <dbReference type="SAM" id="MobiDB-lite"/>
    </source>
</evidence>
<dbReference type="Pfam" id="PF25597">
    <property type="entry name" value="SH3_retrovirus"/>
    <property type="match status" value="1"/>
</dbReference>
<dbReference type="SUPFAM" id="SSF50494">
    <property type="entry name" value="Trypsin-like serine proteases"/>
    <property type="match status" value="2"/>
</dbReference>
<dbReference type="Pfam" id="PF00098">
    <property type="entry name" value="zf-CCHC"/>
    <property type="match status" value="1"/>
</dbReference>
<feature type="region of interest" description="Disordered" evidence="3">
    <location>
        <begin position="729"/>
        <end position="774"/>
    </location>
</feature>
<keyword evidence="2" id="KW-0479">Metal-binding</keyword>
<dbReference type="PROSITE" id="PS50158">
    <property type="entry name" value="ZF_CCHC"/>
    <property type="match status" value="1"/>
</dbReference>
<dbReference type="GO" id="GO:0003676">
    <property type="term" value="F:nucleic acid binding"/>
    <property type="evidence" value="ECO:0007669"/>
    <property type="project" value="InterPro"/>
</dbReference>
<reference evidence="7" key="1">
    <citation type="journal article" date="2005" name="Nature">
        <title>The map-based sequence of the rice genome.</title>
        <authorList>
            <consortium name="International rice genome sequencing project (IRGSP)"/>
            <person name="Matsumoto T."/>
            <person name="Wu J."/>
            <person name="Kanamori H."/>
            <person name="Katayose Y."/>
            <person name="Fujisawa M."/>
            <person name="Namiki N."/>
            <person name="Mizuno H."/>
            <person name="Yamamoto K."/>
            <person name="Antonio B.A."/>
            <person name="Baba T."/>
            <person name="Sakata K."/>
            <person name="Nagamura Y."/>
            <person name="Aoki H."/>
            <person name="Arikawa K."/>
            <person name="Arita K."/>
            <person name="Bito T."/>
            <person name="Chiden Y."/>
            <person name="Fujitsuka N."/>
            <person name="Fukunaka R."/>
            <person name="Hamada M."/>
            <person name="Harada C."/>
            <person name="Hayashi A."/>
            <person name="Hijishita S."/>
            <person name="Honda M."/>
            <person name="Hosokawa S."/>
            <person name="Ichikawa Y."/>
            <person name="Idonuma A."/>
            <person name="Iijima M."/>
            <person name="Ikeda M."/>
            <person name="Ikeno M."/>
            <person name="Ito K."/>
            <person name="Ito S."/>
            <person name="Ito T."/>
            <person name="Ito Y."/>
            <person name="Ito Y."/>
            <person name="Iwabuchi A."/>
            <person name="Kamiya K."/>
            <person name="Karasawa W."/>
            <person name="Kurita K."/>
            <person name="Katagiri S."/>
            <person name="Kikuta A."/>
            <person name="Kobayashi H."/>
            <person name="Kobayashi N."/>
            <person name="Machita K."/>
            <person name="Maehara T."/>
            <person name="Masukawa M."/>
            <person name="Mizubayashi T."/>
            <person name="Mukai Y."/>
            <person name="Nagasaki H."/>
            <person name="Nagata Y."/>
            <person name="Naito S."/>
            <person name="Nakashima M."/>
            <person name="Nakama Y."/>
            <person name="Nakamichi Y."/>
            <person name="Nakamura M."/>
            <person name="Meguro A."/>
            <person name="Negishi M."/>
            <person name="Ohta I."/>
            <person name="Ohta T."/>
            <person name="Okamoto M."/>
            <person name="Ono N."/>
            <person name="Saji S."/>
            <person name="Sakaguchi M."/>
            <person name="Sakai K."/>
            <person name="Shibata M."/>
            <person name="Shimokawa T."/>
            <person name="Song J."/>
            <person name="Takazaki Y."/>
            <person name="Terasawa K."/>
            <person name="Tsugane M."/>
            <person name="Tsuji K."/>
            <person name="Ueda S."/>
            <person name="Waki K."/>
            <person name="Yamagata H."/>
            <person name="Yamamoto M."/>
            <person name="Yamamoto S."/>
            <person name="Yamane H."/>
            <person name="Yoshiki S."/>
            <person name="Yoshihara R."/>
            <person name="Yukawa K."/>
            <person name="Zhong H."/>
            <person name="Yano M."/>
            <person name="Yuan Q."/>
            <person name="Ouyang S."/>
            <person name="Liu J."/>
            <person name="Jones K.M."/>
            <person name="Gansberger K."/>
            <person name="Moffat K."/>
            <person name="Hill J."/>
            <person name="Bera J."/>
            <person name="Fadrosh D."/>
            <person name="Jin S."/>
            <person name="Johri S."/>
            <person name="Kim M."/>
            <person name="Overton L."/>
            <person name="Reardon M."/>
            <person name="Tsitrin T."/>
            <person name="Vuong H."/>
            <person name="Weaver B."/>
            <person name="Ciecko A."/>
            <person name="Tallon L."/>
            <person name="Jackson J."/>
            <person name="Pai G."/>
            <person name="Aken S.V."/>
            <person name="Utterback T."/>
            <person name="Reidmuller S."/>
            <person name="Feldblyum T."/>
            <person name="Hsiao J."/>
            <person name="Zismann V."/>
            <person name="Iobst S."/>
            <person name="de Vazeille A.R."/>
            <person name="Buell C.R."/>
            <person name="Ying K."/>
            <person name="Li Y."/>
            <person name="Lu T."/>
            <person name="Huang Y."/>
            <person name="Zhao Q."/>
            <person name="Feng Q."/>
            <person name="Zhang L."/>
            <person name="Zhu J."/>
            <person name="Weng Q."/>
            <person name="Mu J."/>
            <person name="Lu Y."/>
            <person name="Fan D."/>
            <person name="Liu Y."/>
            <person name="Guan J."/>
            <person name="Zhang Y."/>
            <person name="Yu S."/>
            <person name="Liu X."/>
            <person name="Zhang Y."/>
            <person name="Hong G."/>
            <person name="Han B."/>
            <person name="Choisne N."/>
            <person name="Demange N."/>
            <person name="Orjeda G."/>
            <person name="Samain S."/>
            <person name="Cattolico L."/>
            <person name="Pelletier E."/>
            <person name="Couloux A."/>
            <person name="Segurens B."/>
            <person name="Wincker P."/>
            <person name="D'Hont A."/>
            <person name="Scarpelli C."/>
            <person name="Weissenbach J."/>
            <person name="Salanoubat M."/>
            <person name="Quetier F."/>
            <person name="Yu Y."/>
            <person name="Kim H.R."/>
            <person name="Rambo T."/>
            <person name="Currie J."/>
            <person name="Collura K."/>
            <person name="Luo M."/>
            <person name="Yang T."/>
            <person name="Ammiraju J.S.S."/>
            <person name="Engler F."/>
            <person name="Soderlund C."/>
            <person name="Wing R.A."/>
            <person name="Palmer L.E."/>
            <person name="de la Bastide M."/>
            <person name="Spiegel L."/>
            <person name="Nascimento L."/>
            <person name="Zutavern T."/>
            <person name="O'Shaughnessy A."/>
            <person name="Dike S."/>
            <person name="Dedhia N."/>
            <person name="Preston R."/>
            <person name="Balija V."/>
            <person name="McCombie W.R."/>
            <person name="Chow T."/>
            <person name="Chen H."/>
            <person name="Chung M."/>
            <person name="Chen C."/>
            <person name="Shaw J."/>
            <person name="Wu H."/>
            <person name="Hsiao K."/>
            <person name="Chao Y."/>
            <person name="Chu M."/>
            <person name="Cheng C."/>
            <person name="Hour A."/>
            <person name="Lee P."/>
            <person name="Lin S."/>
            <person name="Lin Y."/>
            <person name="Liou J."/>
            <person name="Liu S."/>
            <person name="Hsing Y."/>
            <person name="Raghuvanshi S."/>
            <person name="Mohanty A."/>
            <person name="Bharti A.K."/>
            <person name="Gaur A."/>
            <person name="Gupta V."/>
            <person name="Kumar D."/>
            <person name="Ravi V."/>
            <person name="Vij S."/>
            <person name="Kapur A."/>
            <person name="Khurana P."/>
            <person name="Khurana P."/>
            <person name="Khurana J.P."/>
            <person name="Tyagi A.K."/>
            <person name="Gaikwad K."/>
            <person name="Singh A."/>
            <person name="Dalal V."/>
            <person name="Srivastava S."/>
            <person name="Dixit A."/>
            <person name="Pal A.K."/>
            <person name="Ghazi I.A."/>
            <person name="Yadav M."/>
            <person name="Pandit A."/>
            <person name="Bhargava A."/>
            <person name="Sureshbabu K."/>
            <person name="Batra K."/>
            <person name="Sharma T.R."/>
            <person name="Mohapatra T."/>
            <person name="Singh N.K."/>
            <person name="Messing J."/>
            <person name="Nelson A.B."/>
            <person name="Fuks G."/>
            <person name="Kavchok S."/>
            <person name="Keizer G."/>
            <person name="Linton E."/>
            <person name="Llaca V."/>
            <person name="Song R."/>
            <person name="Tanyolac B."/>
            <person name="Young S."/>
            <person name="Ho-Il K."/>
            <person name="Hahn J.H."/>
            <person name="Sangsakoo G."/>
            <person name="Vanavichit A."/>
            <person name="de Mattos Luiz.A.T."/>
            <person name="Zimmer P.D."/>
            <person name="Malone G."/>
            <person name="Dellagostin O."/>
            <person name="de Oliveira A.C."/>
            <person name="Bevan M."/>
            <person name="Bancroft I."/>
            <person name="Minx P."/>
            <person name="Cordum H."/>
            <person name="Wilson R."/>
            <person name="Cheng Z."/>
            <person name="Jin W."/>
            <person name="Jiang J."/>
            <person name="Leong S.A."/>
            <person name="Iwama H."/>
            <person name="Gojobori T."/>
            <person name="Itoh T."/>
            <person name="Niimura Y."/>
            <person name="Fujii Y."/>
            <person name="Habara T."/>
            <person name="Sakai H."/>
            <person name="Sato Y."/>
            <person name="Wilson G."/>
            <person name="Kumar K."/>
            <person name="McCouch S."/>
            <person name="Juretic N."/>
            <person name="Hoen D."/>
            <person name="Wright S."/>
            <person name="Bruskiewich R."/>
            <person name="Bureau T."/>
            <person name="Miyao A."/>
            <person name="Hirochika H."/>
            <person name="Nishikawa T."/>
            <person name="Kadowaki K."/>
            <person name="Sugiura M."/>
            <person name="Burr B."/>
            <person name="Sasaki T."/>
        </authorList>
    </citation>
    <scope>NUCLEOTIDE SEQUENCE [LARGE SCALE GENOMIC DNA]</scope>
    <source>
        <strain evidence="7">cv. Nipponbare</strain>
    </source>
</reference>
<dbReference type="Pfam" id="PF07727">
    <property type="entry name" value="RVT_2"/>
    <property type="match status" value="1"/>
</dbReference>
<dbReference type="SUPFAM" id="SSF53098">
    <property type="entry name" value="Ribonuclease H-like"/>
    <property type="match status" value="1"/>
</dbReference>
<accession>Q8H7V4</accession>
<dbReference type="GO" id="GO:0004190">
    <property type="term" value="F:aspartic-type endopeptidase activity"/>
    <property type="evidence" value="ECO:0007669"/>
    <property type="project" value="UniProtKB-KW"/>
</dbReference>
<evidence type="ECO:0000256" key="2">
    <source>
        <dbReference type="PROSITE-ProRule" id="PRU00047"/>
    </source>
</evidence>
<dbReference type="Pfam" id="PF13976">
    <property type="entry name" value="gag_pre-integrs"/>
    <property type="match status" value="1"/>
</dbReference>
<dbReference type="InterPro" id="IPR036397">
    <property type="entry name" value="RNaseH_sf"/>
</dbReference>
<dbReference type="HOGENOM" id="CLU_022970_4_0_1"/>
<organism evidence="6 7">
    <name type="scientific">Oryza sativa subsp. japonica</name>
    <name type="common">Rice</name>
    <dbReference type="NCBI Taxonomy" id="39947"/>
    <lineage>
        <taxon>Eukaryota</taxon>
        <taxon>Viridiplantae</taxon>
        <taxon>Streptophyta</taxon>
        <taxon>Embryophyta</taxon>
        <taxon>Tracheophyta</taxon>
        <taxon>Spermatophyta</taxon>
        <taxon>Magnoliopsida</taxon>
        <taxon>Liliopsida</taxon>
        <taxon>Poales</taxon>
        <taxon>Poaceae</taxon>
        <taxon>BOP clade</taxon>
        <taxon>Oryzoideae</taxon>
        <taxon>Oryzeae</taxon>
        <taxon>Oryzinae</taxon>
        <taxon>Oryza</taxon>
        <taxon>Oryza sativa</taxon>
    </lineage>
</organism>
<keyword evidence="1" id="KW-0645">Protease</keyword>
<dbReference type="PANTHER" id="PTHR18868">
    <property type="entry name" value="OS07G0665300 PROTEIN-RELATED"/>
    <property type="match status" value="1"/>
</dbReference>
<protein>
    <submittedName>
        <fullName evidence="6">Polyprotein from transposon TNT</fullName>
    </submittedName>
</protein>
<evidence type="ECO:0000259" key="4">
    <source>
        <dbReference type="PROSITE" id="PS50158"/>
    </source>
</evidence>
<dbReference type="Pfam" id="PF14223">
    <property type="entry name" value="Retrotran_gag_2"/>
    <property type="match status" value="1"/>
</dbReference>
<dbReference type="Gene3D" id="2.40.10.120">
    <property type="match status" value="1"/>
</dbReference>
<keyword evidence="2" id="KW-0863">Zinc-finger</keyword>
<dbReference type="InterPro" id="IPR025724">
    <property type="entry name" value="GAG-pre-integrase_dom"/>
</dbReference>
<dbReference type="PROSITE" id="PS50994">
    <property type="entry name" value="INTEGRASE"/>
    <property type="match status" value="1"/>
</dbReference>
<gene>
    <name evidence="6" type="primary">OSJNBb0043C10.7</name>
</gene>
<feature type="region of interest" description="Disordered" evidence="3">
    <location>
        <begin position="188"/>
        <end position="239"/>
    </location>
</feature>
<dbReference type="EMBL" id="AC105733">
    <property type="protein sequence ID" value="AAN61480.1"/>
    <property type="molecule type" value="Genomic_DNA"/>
</dbReference>
<dbReference type="SUPFAM" id="SSF57756">
    <property type="entry name" value="Retrovirus zinc finger-like domains"/>
    <property type="match status" value="1"/>
</dbReference>
<dbReference type="InterPro" id="IPR012337">
    <property type="entry name" value="RNaseH-like_sf"/>
</dbReference>
<dbReference type="Pfam" id="PF00665">
    <property type="entry name" value="rve"/>
    <property type="match status" value="1"/>
</dbReference>
<evidence type="ECO:0000256" key="1">
    <source>
        <dbReference type="ARBA" id="ARBA00022750"/>
    </source>
</evidence>
<feature type="domain" description="CCHC-type" evidence="4">
    <location>
        <begin position="242"/>
        <end position="257"/>
    </location>
</feature>
<dbReference type="InterPro" id="IPR036875">
    <property type="entry name" value="Znf_CCHC_sf"/>
</dbReference>
<dbReference type="InterPro" id="IPR009003">
    <property type="entry name" value="Peptidase_S1_PA"/>
</dbReference>
<dbReference type="InterPro" id="IPR057670">
    <property type="entry name" value="SH3_retrovirus"/>
</dbReference>
<dbReference type="InterPro" id="IPR001584">
    <property type="entry name" value="Integrase_cat-core"/>
</dbReference>
<keyword evidence="2" id="KW-0862">Zinc</keyword>
<dbReference type="SUPFAM" id="SSF56672">
    <property type="entry name" value="DNA/RNA polymerases"/>
    <property type="match status" value="1"/>
</dbReference>
<sequence>MAGFADALRPDKFTGVHFKRWQIRVTLWLTAMKCFWVSTGKPEGVLTAEQQKQFEEATTLFVGCILSVLGDRLVEVYMHMTDAKELWDALNTKFGATDASNDLYIMEQFHDYKMADNRSVVEQAHEIQTMAKELELLKCVLPDKFVAGCIIAKLPPSWRSFGTALKHKRQEYSVEGLIASLDVEEKAREKDAASKGDGGQSSANVVHKAQNKSKGKYKAQQTTNFKKQKKNNNNPNQDERTCFVCGQVGHLARKCPQRKGMKAPAGQTSKSANVTIGNTGDGSGYGNLPTVFSVNQSTNWWVDTGANVHVCADISLFSSYQVARGSTVLMGNGSHASVHGVGTVDLKFTSGKIVQLKNVQHVPSIDRNLVSGSRLTRDGFKLVFESNKVVVSKHGYFIGKGYECGGLFRFSLSDFCNKSVNHICGSVDDEANVWHSRLCHINFGLMSRLSSMCLIPKFSIVKGSKCHSCVQSKQPRKPHKAAEERNLAPLELLHSDLCEMNGVLTKGGKRYFMTLIDDATRFCYVYLLKTKDEALDYFKIYKAEVENQLDRKIKRLRSDRGGEFFSNEFDLFCEEHGIIHERTPPYSPESNGIAERKNRTLTDLVNAMLDTAGLPKAWWGEALLTSNHVLNRVPNRNKDKTPYEIWIGRKPSLSYLRTWGCLAKVNVPITKKRKLGPKTVDCVFLGYAHHSIAYRFLIVKSEVPDMHVGTIMESRDATFFESFFPMKDTHSGSNQPSEIIPSSITPPEQTEHTHELVSEEDVSEAPRRSKRQRTAKSFGDDFTVYLVDDTPKSISEAYASPDADYWKEAVRSEMDSIIANGTWEVTERPYGCKPVGCKWVFKKKLRPDGTIEKYKARLVAKGYTQKEGEDFFDTYSPVARLTTIRVLLSLAASHGLLVHQMDVKTAFLNGELDEEIYMDQPDGFVLEGQEGKVCKLLKSLYGLKQAPKQWHEKFDKTLTFAGFAVNEADKCVYYRHGGGEGVILCLYVDDILIFGTNIEVINEVKSFLSQNFDMKDLGVADVILNIKLIRGENGITLLQSHYVEKILNRFGYIDSKPSPTPYDPSLSLRKNKRIARNQLEYSQIIGSLMYLASATRPDISFAVSKLSRFTSNPGDDHWRALERVMRYLKGTVELGLHYTGYPAVLEGYSDSNWISDVDEIKATSGYVFTLGGGAVSWRSCKQTILTRSTMEAELTALDTATVEAEWLRDLLMDLPVVEKPVPAILMNCDNQTVIVKVNNSKDNMKSSRHVKRRLKSVRKLRNSGVITLDYIQTARNLADPFTKGLSRNVIDNASKEMGLRPISNDAFMLVFICNVMTYLWNKLNHYMPIISTVLSHDKTCGYQSSGHLQKNKESGDTETDPLMPIPADIDLPILENMPKTKRGGDDLARSLHKNRKTCNGGRTDSLASGCLHGDPNEDVWTELNDVVKSNLSKSVASLSLRNGVAVDRQGRLTKFLTSASLVELLVRALNDTNKNHGDLELEVYHEGNEVCQGYLTDFDLDHNLAIVEIWTDFDVHVGLLQHAVEFLPHCKVIAIGREITGKLMARRVQLMDDLSVSEDSEDLDCKIKEAWEGAPLFSFDGNFVGMNLFLAMGRAFFLPWGTIQKHWASLQNKTGLPESNSLKVYRFGTSSTAEKSNSHPEVNNDILDPEQIHIDSMGYPKFPTHMFAAFCTTNNYAIMYLSPDGMILVNTFEETFGDLRGEGVWSKLSKKSCSNIDRSVVALASFSGERRFFACTGFFVEWNGSTVILTSASLVRSSGDENKIVDNLRIEVLLPNKQRVEGMLQHCNLHYNVALVSVGYRALRPAHGQLDWWGKSSKVVAVGRCFKSGALMAASGTVTPWTGTLDCDFLERSSCKITKAGIGGPVVTLDGDCIGMNFYDTRIGTPFLSWEVIVDIVASFEEKRWPVPMPY</sequence>
<dbReference type="Gene3D" id="4.10.60.10">
    <property type="entry name" value="Zinc finger, CCHC-type"/>
    <property type="match status" value="1"/>
</dbReference>
<dbReference type="InterPro" id="IPR043502">
    <property type="entry name" value="DNA/RNA_pol_sf"/>
</dbReference>
<dbReference type="InterPro" id="IPR001878">
    <property type="entry name" value="Znf_CCHC"/>
</dbReference>
<dbReference type="InterPro" id="IPR054722">
    <property type="entry name" value="PolX-like_BBD"/>
</dbReference>
<dbReference type="PANTHER" id="PTHR18868:SF45">
    <property type="entry name" value="OS03G0109900 PROTEIN"/>
    <property type="match status" value="1"/>
</dbReference>
<dbReference type="Pfam" id="PF22936">
    <property type="entry name" value="Pol_BBD"/>
    <property type="match status" value="1"/>
</dbReference>
<evidence type="ECO:0000313" key="7">
    <source>
        <dbReference type="Proteomes" id="UP000000763"/>
    </source>
</evidence>
<dbReference type="Proteomes" id="UP000000763">
    <property type="component" value="Chromosome 3"/>
</dbReference>
<proteinExistence type="predicted"/>
<dbReference type="GO" id="GO:0015074">
    <property type="term" value="P:DNA integration"/>
    <property type="evidence" value="ECO:0007669"/>
    <property type="project" value="InterPro"/>
</dbReference>